<dbReference type="EMBL" id="CP019352">
    <property type="protein sequence ID" value="APX99607.1"/>
    <property type="molecule type" value="Genomic_DNA"/>
</dbReference>
<dbReference type="KEGG" id="lvn:BWR22_04535"/>
<gene>
    <name evidence="2" type="ORF">BWR22_04535</name>
</gene>
<dbReference type="InterPro" id="IPR036513">
    <property type="entry name" value="STAS_dom_sf"/>
</dbReference>
<evidence type="ECO:0000313" key="2">
    <source>
        <dbReference type="EMBL" id="APX99607.1"/>
    </source>
</evidence>
<evidence type="ECO:0000313" key="3">
    <source>
        <dbReference type="Proteomes" id="UP000187506"/>
    </source>
</evidence>
<accession>A0AAC9LMJ2</accession>
<dbReference type="SUPFAM" id="SSF52091">
    <property type="entry name" value="SpoIIaa-like"/>
    <property type="match status" value="1"/>
</dbReference>
<dbReference type="RefSeq" id="WP_076732236.1">
    <property type="nucleotide sequence ID" value="NZ_CP019352.1"/>
</dbReference>
<sequence length="92" mass="10662">MALTIIQQENTIILEGTLNANTVKNFKIHFGLLQNPFRCLTVDFDNVKEIDASALYTLKEMYKNEALNNNPFFVTGFRSEEIYEDYQFCNIA</sequence>
<name>A0AAC9LMJ2_9FLAO</name>
<dbReference type="InterPro" id="IPR002645">
    <property type="entry name" value="STAS_dom"/>
</dbReference>
<keyword evidence="3" id="KW-1185">Reference proteome</keyword>
<reference evidence="2 3" key="1">
    <citation type="submission" date="2017-01" db="EMBL/GenBank/DDBJ databases">
        <title>Complete genome of Lacinutrix venerupis DOK2-8 isolated from seawater in Dokdo.</title>
        <authorList>
            <person name="Chi W.-J."/>
            <person name="Kim J.H."/>
        </authorList>
    </citation>
    <scope>NUCLEOTIDE SEQUENCE [LARGE SCALE GENOMIC DNA]</scope>
    <source>
        <strain evidence="2 3">DOK2-8</strain>
    </source>
</reference>
<evidence type="ECO:0000259" key="1">
    <source>
        <dbReference type="PROSITE" id="PS50801"/>
    </source>
</evidence>
<feature type="domain" description="STAS" evidence="1">
    <location>
        <begin position="14"/>
        <end position="92"/>
    </location>
</feature>
<proteinExistence type="predicted"/>
<protein>
    <recommendedName>
        <fullName evidence="1">STAS domain-containing protein</fullName>
    </recommendedName>
</protein>
<dbReference type="Proteomes" id="UP000187506">
    <property type="component" value="Chromosome"/>
</dbReference>
<dbReference type="PROSITE" id="PS50801">
    <property type="entry name" value="STAS"/>
    <property type="match status" value="1"/>
</dbReference>
<organism evidence="2 3">
    <name type="scientific">Lacinutrix venerupis</name>
    <dbReference type="NCBI Taxonomy" id="1486034"/>
    <lineage>
        <taxon>Bacteria</taxon>
        <taxon>Pseudomonadati</taxon>
        <taxon>Bacteroidota</taxon>
        <taxon>Flavobacteriia</taxon>
        <taxon>Flavobacteriales</taxon>
        <taxon>Flavobacteriaceae</taxon>
        <taxon>Lacinutrix</taxon>
    </lineage>
</organism>
<dbReference type="AlphaFoldDB" id="A0AAC9LMJ2"/>
<dbReference type="Gene3D" id="3.30.750.24">
    <property type="entry name" value="STAS domain"/>
    <property type="match status" value="1"/>
</dbReference>